<protein>
    <submittedName>
        <fullName evidence="1">Type VI secretion system baseplate subunit TssG</fullName>
    </submittedName>
</protein>
<evidence type="ECO:0000313" key="1">
    <source>
        <dbReference type="EMBL" id="MFD2095650.1"/>
    </source>
</evidence>
<gene>
    <name evidence="1" type="primary">tssG</name>
    <name evidence="1" type="ORF">ACFSJ3_06585</name>
</gene>
<dbReference type="EMBL" id="JBHUHT010000009">
    <property type="protein sequence ID" value="MFD2095650.1"/>
    <property type="molecule type" value="Genomic_DNA"/>
</dbReference>
<name>A0ABW4XLK3_9GAMM</name>
<keyword evidence="2" id="KW-1185">Reference proteome</keyword>
<sequence>MSKELSELHLEQLSFFEVVKYLQRGKTCGLIGTDALPTDESIKLKASQSLSLPTQSVNRLANFKGEAESRTTLETTMPSLTGANGVLPKHYTELVLHRLKSKDTAMADFYDLFNHRLASLDYRAWEKFQYPIQIENEANGRNAIASSLLSSISGAKKGAEKYYAGHFSRRIVSAKSLQHMLEDVTHCRVAIKQNVGCWKQVARSDQTHLTSRTEPEGQYCQLGRSAILGKRTWDIESNIEIRIKASNEEQASRYMPGTNASKNLIKFAQRYLPSAIEAKFIVETQYKNYQRLSLGVRKHGLGGGARLSAQKKKLEQWTSVKLG</sequence>
<dbReference type="RefSeq" id="WP_345340279.1">
    <property type="nucleotide sequence ID" value="NZ_BAABLI010000014.1"/>
</dbReference>
<dbReference type="InterPro" id="IPR010732">
    <property type="entry name" value="T6SS_TssG-like"/>
</dbReference>
<proteinExistence type="predicted"/>
<dbReference type="PANTHER" id="PTHR35564:SF4">
    <property type="entry name" value="CYTOPLASMIC PROTEIN"/>
    <property type="match status" value="1"/>
</dbReference>
<organism evidence="1 2">
    <name type="scientific">Corallincola platygyrae</name>
    <dbReference type="NCBI Taxonomy" id="1193278"/>
    <lineage>
        <taxon>Bacteria</taxon>
        <taxon>Pseudomonadati</taxon>
        <taxon>Pseudomonadota</taxon>
        <taxon>Gammaproteobacteria</taxon>
        <taxon>Alteromonadales</taxon>
        <taxon>Psychromonadaceae</taxon>
        <taxon>Corallincola</taxon>
    </lineage>
</organism>
<dbReference type="Proteomes" id="UP001597380">
    <property type="component" value="Unassembled WGS sequence"/>
</dbReference>
<evidence type="ECO:0000313" key="2">
    <source>
        <dbReference type="Proteomes" id="UP001597380"/>
    </source>
</evidence>
<accession>A0ABW4XLK3</accession>
<dbReference type="Pfam" id="PF06996">
    <property type="entry name" value="T6SS_TssG"/>
    <property type="match status" value="1"/>
</dbReference>
<dbReference type="PANTHER" id="PTHR35564">
    <property type="match status" value="1"/>
</dbReference>
<dbReference type="NCBIfam" id="TIGR03347">
    <property type="entry name" value="VI_chp_1"/>
    <property type="match status" value="1"/>
</dbReference>
<reference evidence="2" key="1">
    <citation type="journal article" date="2019" name="Int. J. Syst. Evol. Microbiol.">
        <title>The Global Catalogue of Microorganisms (GCM) 10K type strain sequencing project: providing services to taxonomists for standard genome sequencing and annotation.</title>
        <authorList>
            <consortium name="The Broad Institute Genomics Platform"/>
            <consortium name="The Broad Institute Genome Sequencing Center for Infectious Disease"/>
            <person name="Wu L."/>
            <person name="Ma J."/>
        </authorList>
    </citation>
    <scope>NUCLEOTIDE SEQUENCE [LARGE SCALE GENOMIC DNA]</scope>
    <source>
        <strain evidence="2">CGMCC 1.10992</strain>
    </source>
</reference>
<comment type="caution">
    <text evidence="1">The sequence shown here is derived from an EMBL/GenBank/DDBJ whole genome shotgun (WGS) entry which is preliminary data.</text>
</comment>